<feature type="domain" description="Fe2OG dioxygenase" evidence="7">
    <location>
        <begin position="475"/>
        <end position="577"/>
    </location>
</feature>
<evidence type="ECO:0000256" key="6">
    <source>
        <dbReference type="SAM" id="MobiDB-lite"/>
    </source>
</evidence>
<evidence type="ECO:0000256" key="3">
    <source>
        <dbReference type="ARBA" id="ARBA00022964"/>
    </source>
</evidence>
<evidence type="ECO:0000256" key="5">
    <source>
        <dbReference type="ARBA" id="ARBA00023004"/>
    </source>
</evidence>
<evidence type="ECO:0000259" key="7">
    <source>
        <dbReference type="PROSITE" id="PS51471"/>
    </source>
</evidence>
<dbReference type="RefSeq" id="XP_005771751.1">
    <property type="nucleotide sequence ID" value="XM_005771694.1"/>
</dbReference>
<protein>
    <recommendedName>
        <fullName evidence="7">Fe2OG dioxygenase domain-containing protein</fullName>
    </recommendedName>
</protein>
<dbReference type="EnsemblProtists" id="EOD19322">
    <property type="protein sequence ID" value="EOD19322"/>
    <property type="gene ID" value="EMIHUDRAFT_458748"/>
</dbReference>
<dbReference type="GO" id="GO:0031418">
    <property type="term" value="F:L-ascorbic acid binding"/>
    <property type="evidence" value="ECO:0007669"/>
    <property type="project" value="InterPro"/>
</dbReference>
<dbReference type="SMART" id="SM00702">
    <property type="entry name" value="P4Hc"/>
    <property type="match status" value="1"/>
</dbReference>
<accession>A0A0D3J737</accession>
<dbReference type="PROSITE" id="PS51471">
    <property type="entry name" value="FE2OG_OXY"/>
    <property type="match status" value="1"/>
</dbReference>
<dbReference type="GO" id="GO:0051213">
    <property type="term" value="F:dioxygenase activity"/>
    <property type="evidence" value="ECO:0007669"/>
    <property type="project" value="UniProtKB-KW"/>
</dbReference>
<keyword evidence="9" id="KW-1185">Reference proteome</keyword>
<dbReference type="PaxDb" id="2903-EOD19322"/>
<dbReference type="GO" id="GO:0016705">
    <property type="term" value="F:oxidoreductase activity, acting on paired donors, with incorporation or reduction of molecular oxygen"/>
    <property type="evidence" value="ECO:0007669"/>
    <property type="project" value="InterPro"/>
</dbReference>
<reference evidence="8" key="2">
    <citation type="submission" date="2024-10" db="UniProtKB">
        <authorList>
            <consortium name="EnsemblProtists"/>
        </authorList>
    </citation>
    <scope>IDENTIFICATION</scope>
</reference>
<evidence type="ECO:0000256" key="4">
    <source>
        <dbReference type="ARBA" id="ARBA00023002"/>
    </source>
</evidence>
<dbReference type="eggNOG" id="ENOG502SB5M">
    <property type="taxonomic scope" value="Eukaryota"/>
</dbReference>
<dbReference type="OMA" id="HAVCELC"/>
<name>A0A0D3J737_EMIH1</name>
<keyword evidence="2" id="KW-0479">Metal-binding</keyword>
<dbReference type="AlphaFoldDB" id="A0A0D3J737"/>
<sequence>MGRETLRQRERRAAHFRVRHEGLADRAPVDAATVQQCLRGLDKHNCNHFGVRACVRMELDGLHEPPSHAWCGGTRCLLPWPAVGKRTTFIAYAAWRRRDPAVKQLIVGGADPTVSEAAAEGCAPAGLRQALHSVAPRSAVYAVAQIACDACGARPGEDGGAAARCGPLLRCAPPLLRCTPCGCVCCERCLWSTFCEPPQSQSEERGEVRCGACRASLHTPGGEEAEEGAALAGHCRAASRASSAASAFEEEAEAAAEAADQEADQEGGGEECGRFGVGEGVGGSPAGRAAVAGPYSFLRPNCIVCNLDRTCRMAGRRGDAFAALPPRAAAANYAAGSSDTALLRALCSANAGVSLDTADEYGMTPLHVAAWRGAAASGDAALRAAWCPARALQTAVPLPTVRGAGLRVLISSREGHAGAGSVVIDGAVPEPLLEKLDALFASLPLAPRYKCTQGLNDRAYFCDAEGWGVPIVGTPIAHMRFLLYAEAGGGLPPHVDLSRTDATGRTSTHTFILYLSGCAEGGETVLLESLSLGKGSVRAAVTPVRGRLLLFPHACPHLARPVVAEGLPKLLLRGEMY</sequence>
<evidence type="ECO:0000256" key="1">
    <source>
        <dbReference type="ARBA" id="ARBA00001961"/>
    </source>
</evidence>
<dbReference type="Proteomes" id="UP000013827">
    <property type="component" value="Unassembled WGS sequence"/>
</dbReference>
<keyword evidence="5" id="KW-0408">Iron</keyword>
<feature type="region of interest" description="Disordered" evidence="6">
    <location>
        <begin position="249"/>
        <end position="271"/>
    </location>
</feature>
<proteinExistence type="predicted"/>
<feature type="compositionally biased region" description="Acidic residues" evidence="6">
    <location>
        <begin position="249"/>
        <end position="269"/>
    </location>
</feature>
<keyword evidence="3" id="KW-0223">Dioxygenase</keyword>
<dbReference type="InterPro" id="IPR036770">
    <property type="entry name" value="Ankyrin_rpt-contain_sf"/>
</dbReference>
<reference evidence="9" key="1">
    <citation type="journal article" date="2013" name="Nature">
        <title>Pan genome of the phytoplankton Emiliania underpins its global distribution.</title>
        <authorList>
            <person name="Read B.A."/>
            <person name="Kegel J."/>
            <person name="Klute M.J."/>
            <person name="Kuo A."/>
            <person name="Lefebvre S.C."/>
            <person name="Maumus F."/>
            <person name="Mayer C."/>
            <person name="Miller J."/>
            <person name="Monier A."/>
            <person name="Salamov A."/>
            <person name="Young J."/>
            <person name="Aguilar M."/>
            <person name="Claverie J.M."/>
            <person name="Frickenhaus S."/>
            <person name="Gonzalez K."/>
            <person name="Herman E.K."/>
            <person name="Lin Y.C."/>
            <person name="Napier J."/>
            <person name="Ogata H."/>
            <person name="Sarno A.F."/>
            <person name="Shmutz J."/>
            <person name="Schroeder D."/>
            <person name="de Vargas C."/>
            <person name="Verret F."/>
            <person name="von Dassow P."/>
            <person name="Valentin K."/>
            <person name="Van de Peer Y."/>
            <person name="Wheeler G."/>
            <person name="Dacks J.B."/>
            <person name="Delwiche C.F."/>
            <person name="Dyhrman S.T."/>
            <person name="Glockner G."/>
            <person name="John U."/>
            <person name="Richards T."/>
            <person name="Worden A.Z."/>
            <person name="Zhang X."/>
            <person name="Grigoriev I.V."/>
            <person name="Allen A.E."/>
            <person name="Bidle K."/>
            <person name="Borodovsky M."/>
            <person name="Bowler C."/>
            <person name="Brownlee C."/>
            <person name="Cock J.M."/>
            <person name="Elias M."/>
            <person name="Gladyshev V.N."/>
            <person name="Groth M."/>
            <person name="Guda C."/>
            <person name="Hadaegh A."/>
            <person name="Iglesias-Rodriguez M.D."/>
            <person name="Jenkins J."/>
            <person name="Jones B.M."/>
            <person name="Lawson T."/>
            <person name="Leese F."/>
            <person name="Lindquist E."/>
            <person name="Lobanov A."/>
            <person name="Lomsadze A."/>
            <person name="Malik S.B."/>
            <person name="Marsh M.E."/>
            <person name="Mackinder L."/>
            <person name="Mock T."/>
            <person name="Mueller-Roeber B."/>
            <person name="Pagarete A."/>
            <person name="Parker M."/>
            <person name="Probert I."/>
            <person name="Quesneville H."/>
            <person name="Raines C."/>
            <person name="Rensing S.A."/>
            <person name="Riano-Pachon D.M."/>
            <person name="Richier S."/>
            <person name="Rokitta S."/>
            <person name="Shiraiwa Y."/>
            <person name="Soanes D.M."/>
            <person name="van der Giezen M."/>
            <person name="Wahlund T.M."/>
            <person name="Williams B."/>
            <person name="Wilson W."/>
            <person name="Wolfe G."/>
            <person name="Wurch L.L."/>
        </authorList>
    </citation>
    <scope>NUCLEOTIDE SEQUENCE</scope>
</reference>
<dbReference type="KEGG" id="ehx:EMIHUDRAFT_458748"/>
<evidence type="ECO:0000313" key="8">
    <source>
        <dbReference type="EnsemblProtists" id="EOD19322"/>
    </source>
</evidence>
<evidence type="ECO:0000256" key="2">
    <source>
        <dbReference type="ARBA" id="ARBA00022723"/>
    </source>
</evidence>
<dbReference type="InterPro" id="IPR006620">
    <property type="entry name" value="Pro_4_hyd_alph"/>
</dbReference>
<keyword evidence="4" id="KW-0560">Oxidoreductase</keyword>
<dbReference type="InterPro" id="IPR005123">
    <property type="entry name" value="Oxoglu/Fe-dep_dioxygenase_dom"/>
</dbReference>
<dbReference type="GO" id="GO:0005506">
    <property type="term" value="F:iron ion binding"/>
    <property type="evidence" value="ECO:0007669"/>
    <property type="project" value="InterPro"/>
</dbReference>
<dbReference type="GeneID" id="17264867"/>
<dbReference type="Gene3D" id="2.60.120.620">
    <property type="entry name" value="q2cbj1_9rhob like domain"/>
    <property type="match status" value="1"/>
</dbReference>
<dbReference type="Gene3D" id="1.25.40.20">
    <property type="entry name" value="Ankyrin repeat-containing domain"/>
    <property type="match status" value="1"/>
</dbReference>
<dbReference type="SUPFAM" id="SSF48403">
    <property type="entry name" value="Ankyrin repeat"/>
    <property type="match status" value="1"/>
</dbReference>
<dbReference type="InterPro" id="IPR044862">
    <property type="entry name" value="Pro_4_hyd_alph_FE2OG_OXY"/>
</dbReference>
<evidence type="ECO:0000313" key="9">
    <source>
        <dbReference type="Proteomes" id="UP000013827"/>
    </source>
</evidence>
<dbReference type="HOGENOM" id="CLU_472868_0_0_1"/>
<dbReference type="Pfam" id="PF13640">
    <property type="entry name" value="2OG-FeII_Oxy_3"/>
    <property type="match status" value="1"/>
</dbReference>
<organism evidence="8 9">
    <name type="scientific">Emiliania huxleyi (strain CCMP1516)</name>
    <dbReference type="NCBI Taxonomy" id="280463"/>
    <lineage>
        <taxon>Eukaryota</taxon>
        <taxon>Haptista</taxon>
        <taxon>Haptophyta</taxon>
        <taxon>Prymnesiophyceae</taxon>
        <taxon>Isochrysidales</taxon>
        <taxon>Noelaerhabdaceae</taxon>
        <taxon>Emiliania</taxon>
    </lineage>
</organism>
<comment type="cofactor">
    <cofactor evidence="1">
        <name>L-ascorbate</name>
        <dbReference type="ChEBI" id="CHEBI:38290"/>
    </cofactor>
</comment>